<evidence type="ECO:0000313" key="2">
    <source>
        <dbReference type="Proteomes" id="UP000410492"/>
    </source>
</evidence>
<proteinExistence type="predicted"/>
<dbReference type="AlphaFoldDB" id="A0A653CX45"/>
<accession>A0A653CX45</accession>
<name>A0A653CX45_CALMS</name>
<organism evidence="1 2">
    <name type="scientific">Callosobruchus maculatus</name>
    <name type="common">Southern cowpea weevil</name>
    <name type="synonym">Pulse bruchid</name>
    <dbReference type="NCBI Taxonomy" id="64391"/>
    <lineage>
        <taxon>Eukaryota</taxon>
        <taxon>Metazoa</taxon>
        <taxon>Ecdysozoa</taxon>
        <taxon>Arthropoda</taxon>
        <taxon>Hexapoda</taxon>
        <taxon>Insecta</taxon>
        <taxon>Pterygota</taxon>
        <taxon>Neoptera</taxon>
        <taxon>Endopterygota</taxon>
        <taxon>Coleoptera</taxon>
        <taxon>Polyphaga</taxon>
        <taxon>Cucujiformia</taxon>
        <taxon>Chrysomeloidea</taxon>
        <taxon>Chrysomelidae</taxon>
        <taxon>Bruchinae</taxon>
        <taxon>Bruchini</taxon>
        <taxon>Callosobruchus</taxon>
    </lineage>
</organism>
<evidence type="ECO:0000313" key="1">
    <source>
        <dbReference type="EMBL" id="VEN51663.1"/>
    </source>
</evidence>
<keyword evidence="2" id="KW-1185">Reference proteome</keyword>
<protein>
    <submittedName>
        <fullName evidence="1">Uncharacterized protein</fullName>
    </submittedName>
</protein>
<reference evidence="1 2" key="1">
    <citation type="submission" date="2019-01" db="EMBL/GenBank/DDBJ databases">
        <authorList>
            <person name="Sayadi A."/>
        </authorList>
    </citation>
    <scope>NUCLEOTIDE SEQUENCE [LARGE SCALE GENOMIC DNA]</scope>
</reference>
<sequence length="57" mass="6758">MTFLFFFLVNVGWKNENFCWKNISILLVRHVSTALNSPTRVNKWRTKFPVLTTDGRI</sequence>
<dbReference type="Proteomes" id="UP000410492">
    <property type="component" value="Unassembled WGS sequence"/>
</dbReference>
<dbReference type="EMBL" id="CAACVG010008971">
    <property type="protein sequence ID" value="VEN51663.1"/>
    <property type="molecule type" value="Genomic_DNA"/>
</dbReference>
<gene>
    <name evidence="1" type="ORF">CALMAC_LOCUS12052</name>
</gene>